<keyword evidence="4" id="KW-1185">Reference proteome</keyword>
<feature type="chain" id="PRO_5042028487" evidence="2">
    <location>
        <begin position="20"/>
        <end position="773"/>
    </location>
</feature>
<protein>
    <submittedName>
        <fullName evidence="3">Uncharacterized protein</fullName>
    </submittedName>
</protein>
<gene>
    <name evidence="3" type="ORF">PYW07_003094</name>
</gene>
<reference evidence="3" key="1">
    <citation type="submission" date="2023-03" db="EMBL/GenBank/DDBJ databases">
        <title>Chromosome-level genomes of two armyworms, Mythimna separata and Mythimna loreyi, provide insights into the biosynthesis and reception of sex pheromones.</title>
        <authorList>
            <person name="Zhao H."/>
        </authorList>
    </citation>
    <scope>NUCLEOTIDE SEQUENCE</scope>
    <source>
        <strain evidence="3">BeijingLab</strain>
        <tissue evidence="3">Pupa</tissue>
    </source>
</reference>
<dbReference type="AlphaFoldDB" id="A0AAD7YHG9"/>
<dbReference type="InterPro" id="IPR036728">
    <property type="entry name" value="PBP_GOBP_sf"/>
</dbReference>
<evidence type="ECO:0000313" key="4">
    <source>
        <dbReference type="Proteomes" id="UP001231518"/>
    </source>
</evidence>
<keyword evidence="2" id="KW-0732">Signal</keyword>
<feature type="compositionally biased region" description="Low complexity" evidence="1">
    <location>
        <begin position="259"/>
        <end position="269"/>
    </location>
</feature>
<evidence type="ECO:0000256" key="2">
    <source>
        <dbReference type="SAM" id="SignalP"/>
    </source>
</evidence>
<accession>A0AAD7YHG9</accession>
<proteinExistence type="predicted"/>
<dbReference type="EMBL" id="JARGEI010000017">
    <property type="protein sequence ID" value="KAJ8716467.1"/>
    <property type="molecule type" value="Genomic_DNA"/>
</dbReference>
<organism evidence="3 4">
    <name type="scientific">Mythimna separata</name>
    <name type="common">Oriental armyworm</name>
    <name type="synonym">Pseudaletia separata</name>
    <dbReference type="NCBI Taxonomy" id="271217"/>
    <lineage>
        <taxon>Eukaryota</taxon>
        <taxon>Metazoa</taxon>
        <taxon>Ecdysozoa</taxon>
        <taxon>Arthropoda</taxon>
        <taxon>Hexapoda</taxon>
        <taxon>Insecta</taxon>
        <taxon>Pterygota</taxon>
        <taxon>Neoptera</taxon>
        <taxon>Endopterygota</taxon>
        <taxon>Lepidoptera</taxon>
        <taxon>Glossata</taxon>
        <taxon>Ditrysia</taxon>
        <taxon>Noctuoidea</taxon>
        <taxon>Noctuidae</taxon>
        <taxon>Noctuinae</taxon>
        <taxon>Hadenini</taxon>
        <taxon>Mythimna</taxon>
    </lineage>
</organism>
<feature type="region of interest" description="Disordered" evidence="1">
    <location>
        <begin position="247"/>
        <end position="296"/>
    </location>
</feature>
<comment type="caution">
    <text evidence="3">The sequence shown here is derived from an EMBL/GenBank/DDBJ whole genome shotgun (WGS) entry which is preliminary data.</text>
</comment>
<feature type="signal peptide" evidence="2">
    <location>
        <begin position="1"/>
        <end position="19"/>
    </location>
</feature>
<dbReference type="GO" id="GO:0005549">
    <property type="term" value="F:odorant binding"/>
    <property type="evidence" value="ECO:0007669"/>
    <property type="project" value="InterPro"/>
</dbReference>
<dbReference type="Proteomes" id="UP001231518">
    <property type="component" value="Chromosome 14"/>
</dbReference>
<sequence length="773" mass="88107">MKILWFLWLFVVLPAVVVGQVGFGRSYLKNSRLCHHWNCISTKLGLSDSLPSREESEAVLRRVLPEGPWQDVIDNVLENCYENRTRRFTNTCPGQALMHCVVDQMIDFCPVSSTRQNDSCSPVSSLAGLKYMFSQSRYINLENNLPKERRPGWFLKNYFDTKCCDLPVIFNTTVLEECGFSSFINYYDHGPRYSDVQTLNFQDTAPSTTPVPVFMPFDIPDGHARRTLLPKLASYRPKQHVFMPFDVPNFQNSEDQERPSTTPSPITTTESEDVSRRRLPEFDFSGTPIDVSSDEPTDPLDCCDMTNFINPSWRSECDFHLSFKGQDRLVISSHGPVSEGSTTTTTTERANPIEDLMMVPHNCQKETCVFQMMNIVSDTGILDIDAYIKMLDNFTDTNPAWSKAKARVLTKCVAKPVRSYEAGCEINNMLACTLDVLTENCPYKRKSNICKHGKHDVSCQISSSKYRPKNRREICLLPELIHRIHLQQCGLESLYKVEHVPVPPKTRKHGWFAGKYTCKDSKGPTTCMMTKMGVLNKYNFMDYFKMKDRIRKFTSDQAEWSALLDIYMSAFINIPLYGEHCNSEKKLLNVIDTMLMTCPVSKRKNTAQCNKIFLDMTNTAPDKQNVTKEKLDEIMKHYHHVFMPNQPTTNLNRAVRKKHSRTVKKPVFTFGFLNSQDAPPVNVISLTPEVTTKPSIPPLILKPVYLRPEFGRINDGIFRGGHFFSGPMKATASSFPSHLQYSFGSSHAYSPTTPDYKTTKDFSIAEEATPVPQ</sequence>
<evidence type="ECO:0000313" key="3">
    <source>
        <dbReference type="EMBL" id="KAJ8716467.1"/>
    </source>
</evidence>
<dbReference type="SUPFAM" id="SSF47565">
    <property type="entry name" value="Insect pheromone/odorant-binding proteins"/>
    <property type="match status" value="1"/>
</dbReference>
<evidence type="ECO:0000256" key="1">
    <source>
        <dbReference type="SAM" id="MobiDB-lite"/>
    </source>
</evidence>
<name>A0AAD7YHG9_MYTSE</name>